<reference evidence="2" key="1">
    <citation type="submission" date="2018-01" db="EMBL/GenBank/DDBJ databases">
        <title>An insight into the sialome of Amazonian anophelines.</title>
        <authorList>
            <person name="Ribeiro J.M."/>
            <person name="Scarpassa V."/>
            <person name="Calvo E."/>
        </authorList>
    </citation>
    <scope>NUCLEOTIDE SEQUENCE</scope>
    <source>
        <tissue evidence="2">Salivary glands</tissue>
    </source>
</reference>
<keyword evidence="1" id="KW-0732">Signal</keyword>
<sequence length="68" mass="7737">MAASSFCSLLLCPDLAFSEKCQQPSCRESRSTYYRRTEGILPLATETRFGAFSRATEWRILVQPLVVF</sequence>
<accession>A0A2M4B844</accession>
<feature type="signal peptide" evidence="1">
    <location>
        <begin position="1"/>
        <end position="18"/>
    </location>
</feature>
<name>A0A2M4B844_9DIPT</name>
<proteinExistence type="predicted"/>
<dbReference type="AlphaFoldDB" id="A0A2M4B844"/>
<feature type="chain" id="PRO_5014727480" evidence="1">
    <location>
        <begin position="19"/>
        <end position="68"/>
    </location>
</feature>
<organism evidence="2">
    <name type="scientific">Anopheles triannulatus</name>
    <dbReference type="NCBI Taxonomy" id="58253"/>
    <lineage>
        <taxon>Eukaryota</taxon>
        <taxon>Metazoa</taxon>
        <taxon>Ecdysozoa</taxon>
        <taxon>Arthropoda</taxon>
        <taxon>Hexapoda</taxon>
        <taxon>Insecta</taxon>
        <taxon>Pterygota</taxon>
        <taxon>Neoptera</taxon>
        <taxon>Endopterygota</taxon>
        <taxon>Diptera</taxon>
        <taxon>Nematocera</taxon>
        <taxon>Culicoidea</taxon>
        <taxon>Culicidae</taxon>
        <taxon>Anophelinae</taxon>
        <taxon>Anopheles</taxon>
    </lineage>
</organism>
<dbReference type="EMBL" id="GGFK01015667">
    <property type="protein sequence ID" value="MBW48988.1"/>
    <property type="molecule type" value="Transcribed_RNA"/>
</dbReference>
<evidence type="ECO:0000313" key="2">
    <source>
        <dbReference type="EMBL" id="MBW48988.1"/>
    </source>
</evidence>
<protein>
    <submittedName>
        <fullName evidence="2">Putative secreted protein</fullName>
    </submittedName>
</protein>
<evidence type="ECO:0000256" key="1">
    <source>
        <dbReference type="SAM" id="SignalP"/>
    </source>
</evidence>